<organism evidence="3 4">
    <name type="scientific">Microlunatus elymi</name>
    <dbReference type="NCBI Taxonomy" id="2596828"/>
    <lineage>
        <taxon>Bacteria</taxon>
        <taxon>Bacillati</taxon>
        <taxon>Actinomycetota</taxon>
        <taxon>Actinomycetes</taxon>
        <taxon>Propionibacteriales</taxon>
        <taxon>Propionibacteriaceae</taxon>
        <taxon>Microlunatus</taxon>
    </lineage>
</organism>
<dbReference type="AlphaFoldDB" id="A0A516Q3V3"/>
<evidence type="ECO:0000256" key="1">
    <source>
        <dbReference type="SAM" id="MobiDB-lite"/>
    </source>
</evidence>
<accession>A0A516Q3V3</accession>
<keyword evidence="2" id="KW-0732">Signal</keyword>
<evidence type="ECO:0000313" key="4">
    <source>
        <dbReference type="Proteomes" id="UP000319263"/>
    </source>
</evidence>
<dbReference type="PROSITE" id="PS51257">
    <property type="entry name" value="PROKAR_LIPOPROTEIN"/>
    <property type="match status" value="1"/>
</dbReference>
<dbReference type="KEGG" id="mik:FOE78_21350"/>
<sequence length="437" mass="44379">MIRPLRTAALVMGAAVALAGCSSASTPSQSPTPNAPAQSGPVRTAPGSATTPSAATPSAATPSAAASGEVRVGDVDLPNFSYLGGCGWEVPAATLEVKNDKQSNRTPSFDGEHSTATLTGHREITLAGRQYALAEFSCTVGQDKIAAVHLVGVVDGKPADLGIVATGSKISTSADHDQLSFRTHYRTIKDGAGASSGKASYKITMIGNTPVRLFAGENPSKINSAVAQLPAHGYDAGLVGVSGYVDDPSETSWVVGLLDKPQRVLTAESLGGGYESGICWKPTVHTQDGEKLGGARLAFNGEDNQTGTAIDLAESSKATVGVRGKINFPIRRDTAGLLIPANGVVPALATATTATATNGQGDALVTTKAPADAYLDVARFGAASGSEYPLPIGAFATADGKITMTGAWYNAPVNQSNAASGMRPIVNPADLGEQTCG</sequence>
<feature type="region of interest" description="Disordered" evidence="1">
    <location>
        <begin position="22"/>
        <end position="68"/>
    </location>
</feature>
<reference evidence="3 4" key="1">
    <citation type="submission" date="2019-07" db="EMBL/GenBank/DDBJ databases">
        <title>Microlunatus dokdonensis sp. nov. isolated from the rhizospheric soil of the wild plant Elymus tsukushiensis.</title>
        <authorList>
            <person name="Ghim S.-Y."/>
            <person name="Hwang Y.-J."/>
            <person name="Son J.-S."/>
            <person name="Shin J.-H."/>
        </authorList>
    </citation>
    <scope>NUCLEOTIDE SEQUENCE [LARGE SCALE GENOMIC DNA]</scope>
    <source>
        <strain evidence="3 4">KUDC0627</strain>
    </source>
</reference>
<evidence type="ECO:0000256" key="2">
    <source>
        <dbReference type="SAM" id="SignalP"/>
    </source>
</evidence>
<gene>
    <name evidence="3" type="ORF">FOE78_21350</name>
</gene>
<dbReference type="RefSeq" id="WP_143988051.1">
    <property type="nucleotide sequence ID" value="NZ_CP041692.1"/>
</dbReference>
<dbReference type="OrthoDB" id="938855at2"/>
<protein>
    <submittedName>
        <fullName evidence="3">Uncharacterized protein</fullName>
    </submittedName>
</protein>
<keyword evidence="4" id="KW-1185">Reference proteome</keyword>
<name>A0A516Q3V3_9ACTN</name>
<proteinExistence type="predicted"/>
<dbReference type="EMBL" id="CP041692">
    <property type="protein sequence ID" value="QDP98107.1"/>
    <property type="molecule type" value="Genomic_DNA"/>
</dbReference>
<evidence type="ECO:0000313" key="3">
    <source>
        <dbReference type="EMBL" id="QDP98107.1"/>
    </source>
</evidence>
<dbReference type="Proteomes" id="UP000319263">
    <property type="component" value="Chromosome"/>
</dbReference>
<feature type="chain" id="PRO_5038338689" evidence="2">
    <location>
        <begin position="20"/>
        <end position="437"/>
    </location>
</feature>
<feature type="signal peptide" evidence="2">
    <location>
        <begin position="1"/>
        <end position="19"/>
    </location>
</feature>